<keyword evidence="7 8" id="KW-0472">Membrane</keyword>
<gene>
    <name evidence="9" type="ORF">DRB17_06490</name>
</gene>
<evidence type="ECO:0000256" key="3">
    <source>
        <dbReference type="ARBA" id="ARBA00022448"/>
    </source>
</evidence>
<dbReference type="GO" id="GO:0055085">
    <property type="term" value="P:transmembrane transport"/>
    <property type="evidence" value="ECO:0007669"/>
    <property type="project" value="TreeGrafter"/>
</dbReference>
<dbReference type="AlphaFoldDB" id="A0A369TBT2"/>
<evidence type="ECO:0000256" key="4">
    <source>
        <dbReference type="ARBA" id="ARBA00022475"/>
    </source>
</evidence>
<evidence type="ECO:0000256" key="6">
    <source>
        <dbReference type="ARBA" id="ARBA00022989"/>
    </source>
</evidence>
<evidence type="ECO:0000256" key="7">
    <source>
        <dbReference type="ARBA" id="ARBA00023136"/>
    </source>
</evidence>
<organism evidence="9 10">
    <name type="scientific">Ferruginivarius sediminum</name>
    <dbReference type="NCBI Taxonomy" id="2661937"/>
    <lineage>
        <taxon>Bacteria</taxon>
        <taxon>Pseudomonadati</taxon>
        <taxon>Pseudomonadota</taxon>
        <taxon>Alphaproteobacteria</taxon>
        <taxon>Rhodospirillales</taxon>
        <taxon>Rhodospirillaceae</taxon>
        <taxon>Ferruginivarius</taxon>
    </lineage>
</organism>
<feature type="transmembrane region" description="Helical" evidence="8">
    <location>
        <begin position="149"/>
        <end position="169"/>
    </location>
</feature>
<proteinExistence type="inferred from homology"/>
<dbReference type="EMBL" id="QPMH01000004">
    <property type="protein sequence ID" value="RDD62801.1"/>
    <property type="molecule type" value="Genomic_DNA"/>
</dbReference>
<dbReference type="PANTHER" id="PTHR21716">
    <property type="entry name" value="TRANSMEMBRANE PROTEIN"/>
    <property type="match status" value="1"/>
</dbReference>
<comment type="caution">
    <text evidence="9">The sequence shown here is derived from an EMBL/GenBank/DDBJ whole genome shotgun (WGS) entry which is preliminary data.</text>
</comment>
<dbReference type="Proteomes" id="UP000253941">
    <property type="component" value="Unassembled WGS sequence"/>
</dbReference>
<feature type="transmembrane region" description="Helical" evidence="8">
    <location>
        <begin position="53"/>
        <end position="82"/>
    </location>
</feature>
<dbReference type="GO" id="GO:0005886">
    <property type="term" value="C:plasma membrane"/>
    <property type="evidence" value="ECO:0007669"/>
    <property type="project" value="UniProtKB-SubCell"/>
</dbReference>
<feature type="transmembrane region" description="Helical" evidence="8">
    <location>
        <begin position="233"/>
        <end position="255"/>
    </location>
</feature>
<feature type="transmembrane region" description="Helical" evidence="8">
    <location>
        <begin position="304"/>
        <end position="335"/>
    </location>
</feature>
<comment type="similarity">
    <text evidence="2">Belongs to the autoinducer-2 exporter (AI-2E) (TC 2.A.86) family.</text>
</comment>
<feature type="transmembrane region" description="Helical" evidence="8">
    <location>
        <begin position="12"/>
        <end position="41"/>
    </location>
</feature>
<sequence length="360" mass="38332">MTAGRQLLWSGIGLAAFLALIWIFNAILAPFVIGMAVAYFLDPVCDRLQRLGVSRVWATAIVTLTFILAVALLLALLVPLVVSEIAQFLGDLPEYLRILRERVVVLGQILQANVDPTVLDKVREGLAGSQERLSSWAASIASDMLSGGFALFNLMSLLLITPIVTFYLLRDWERLLKEADSLLPPAYAETIREQLREVDRTLSGFVRGVGTVCLLLGAFYAISLTLAGLNFGLVIGLAAGLVSFVPFVGAVLGFITAVGMALLQFDSYIMIGVIGGIFFVGQFIEGNVLQPTLVGERVGLHPVWVIFALLAGGLLFGFVGVLIAVPTAAVVGVGVRFVVNEYRAKVTSVPPAGGEGGQAG</sequence>
<evidence type="ECO:0000313" key="9">
    <source>
        <dbReference type="EMBL" id="RDD62801.1"/>
    </source>
</evidence>
<evidence type="ECO:0000256" key="8">
    <source>
        <dbReference type="SAM" id="Phobius"/>
    </source>
</evidence>
<evidence type="ECO:0000256" key="5">
    <source>
        <dbReference type="ARBA" id="ARBA00022692"/>
    </source>
</evidence>
<evidence type="ECO:0000256" key="2">
    <source>
        <dbReference type="ARBA" id="ARBA00009773"/>
    </source>
</evidence>
<dbReference type="InterPro" id="IPR002549">
    <property type="entry name" value="AI-2E-like"/>
</dbReference>
<dbReference type="RefSeq" id="WP_114581376.1">
    <property type="nucleotide sequence ID" value="NZ_QPMH01000004.1"/>
</dbReference>
<keyword evidence="3" id="KW-0813">Transport</keyword>
<feature type="transmembrane region" description="Helical" evidence="8">
    <location>
        <begin position="205"/>
        <end position="227"/>
    </location>
</feature>
<comment type="subcellular location">
    <subcellularLocation>
        <location evidence="1">Cell membrane</location>
        <topology evidence="1">Multi-pass membrane protein</topology>
    </subcellularLocation>
</comment>
<accession>A0A369TBT2</accession>
<dbReference type="Pfam" id="PF01594">
    <property type="entry name" value="AI-2E_transport"/>
    <property type="match status" value="1"/>
</dbReference>
<evidence type="ECO:0000256" key="1">
    <source>
        <dbReference type="ARBA" id="ARBA00004651"/>
    </source>
</evidence>
<keyword evidence="5 8" id="KW-0812">Transmembrane</keyword>
<dbReference type="PANTHER" id="PTHR21716:SF53">
    <property type="entry name" value="PERMEASE PERM-RELATED"/>
    <property type="match status" value="1"/>
</dbReference>
<name>A0A369TBT2_9PROT</name>
<keyword evidence="6 8" id="KW-1133">Transmembrane helix</keyword>
<protein>
    <submittedName>
        <fullName evidence="9">AI-2E family transporter</fullName>
    </submittedName>
</protein>
<feature type="transmembrane region" description="Helical" evidence="8">
    <location>
        <begin position="267"/>
        <end position="284"/>
    </location>
</feature>
<keyword evidence="10" id="KW-1185">Reference proteome</keyword>
<evidence type="ECO:0000313" key="10">
    <source>
        <dbReference type="Proteomes" id="UP000253941"/>
    </source>
</evidence>
<keyword evidence="4" id="KW-1003">Cell membrane</keyword>
<reference evidence="9 10" key="1">
    <citation type="submission" date="2018-07" db="EMBL/GenBank/DDBJ databases">
        <title>Venubactetium sediminum gen. nov., sp. nov., isolated from a marine solar saltern.</title>
        <authorList>
            <person name="Wang S."/>
        </authorList>
    </citation>
    <scope>NUCLEOTIDE SEQUENCE [LARGE SCALE GENOMIC DNA]</scope>
    <source>
        <strain evidence="9 10">WD2A32</strain>
    </source>
</reference>